<dbReference type="RefSeq" id="WP_109825522.1">
    <property type="nucleotide sequence ID" value="NZ_QGKL01000042.1"/>
</dbReference>
<gene>
    <name evidence="1" type="ORF">DKT75_18355</name>
</gene>
<organism evidence="1 2">
    <name type="scientific">Leucothrix arctica</name>
    <dbReference type="NCBI Taxonomy" id="1481894"/>
    <lineage>
        <taxon>Bacteria</taxon>
        <taxon>Pseudomonadati</taxon>
        <taxon>Pseudomonadota</taxon>
        <taxon>Gammaproteobacteria</taxon>
        <taxon>Thiotrichales</taxon>
        <taxon>Thiotrichaceae</taxon>
        <taxon>Leucothrix</taxon>
    </lineage>
</organism>
<proteinExistence type="predicted"/>
<dbReference type="EMBL" id="QGKL01000042">
    <property type="protein sequence ID" value="PWQ93582.1"/>
    <property type="molecule type" value="Genomic_DNA"/>
</dbReference>
<protein>
    <submittedName>
        <fullName evidence="1">Zinc/iron-chelating domain-containing protein</fullName>
    </submittedName>
</protein>
<accession>A0A317CBY0</accession>
<dbReference type="Pfam" id="PF03692">
    <property type="entry name" value="CxxCxxCC"/>
    <property type="match status" value="1"/>
</dbReference>
<sequence length="127" mass="14827">MKECNSCGKCCIKYSNGQLSASEEEVKYWEVFKPEIAEYVRNHELWVSPETGKLIERCPWLEKAPDSPVYTCAIYYDRPDDCRYYPSTIAEMVMDECEMIESHDLVNTKQAQIRLDRIMADSRPALE</sequence>
<name>A0A317CBY0_9GAMM</name>
<dbReference type="AlphaFoldDB" id="A0A317CBY0"/>
<evidence type="ECO:0000313" key="1">
    <source>
        <dbReference type="EMBL" id="PWQ93582.1"/>
    </source>
</evidence>
<dbReference type="InterPro" id="IPR005358">
    <property type="entry name" value="Puta_zinc/iron-chelating_dom"/>
</dbReference>
<reference evidence="1 2" key="1">
    <citation type="submission" date="2018-05" db="EMBL/GenBank/DDBJ databases">
        <title>Leucothrix arctica sp. nov., isolated from Arctic seawater.</title>
        <authorList>
            <person name="Choi A."/>
            <person name="Baek K."/>
        </authorList>
    </citation>
    <scope>NUCLEOTIDE SEQUENCE [LARGE SCALE GENOMIC DNA]</scope>
    <source>
        <strain evidence="1 2">IMCC9719</strain>
    </source>
</reference>
<keyword evidence="2" id="KW-1185">Reference proteome</keyword>
<dbReference type="OrthoDB" id="5703293at2"/>
<dbReference type="Proteomes" id="UP000245506">
    <property type="component" value="Unassembled WGS sequence"/>
</dbReference>
<comment type="caution">
    <text evidence="1">The sequence shown here is derived from an EMBL/GenBank/DDBJ whole genome shotgun (WGS) entry which is preliminary data.</text>
</comment>
<evidence type="ECO:0000313" key="2">
    <source>
        <dbReference type="Proteomes" id="UP000245506"/>
    </source>
</evidence>